<keyword evidence="2" id="KW-1185">Reference proteome</keyword>
<sequence>MRTRALAIALATLGCGETSPVSKTPPAARHSGGEAVAWAYEVTANRDATELDVVATLTGAASTELSVSESAEPFVREVRVERGSGWETVSPRGTSWFVPECASVCRLRYRFDLRGAAAEVVRDSIARRVGDGVFESPPHAWLLHPLQTNQDDRARFHVATEDGVRFATGLRATAMDTYEIRASEIARVPYSLFGRFHASWVRVGDTSVQLAIVPGRYRASEAELTQWIARSAGAVRDYYGAFPVKGALYGIVPRSGDSVGFGRASAGAGGASILIDVGRDADDAELRRDWVAVHETLHLTMPSLAREHIWAEEGLATYLEPIVRRRAGLTSDEDLWRQFYEMMPNGLPRAGDRGLDNTHTWGRIYWGGAIFWLVADVEIRKRTQNAHALGDAVQAILRAGGNNSEMWDASRMWDEGDRATGTHVLRELATSMGSQPGSVDLAGLFRELGVSATALDDSAPKAALRKAITAR</sequence>
<accession>A0ABZ2K252</accession>
<evidence type="ECO:0000313" key="2">
    <source>
        <dbReference type="Proteomes" id="UP001379533"/>
    </source>
</evidence>
<evidence type="ECO:0008006" key="3">
    <source>
        <dbReference type="Google" id="ProtNLM"/>
    </source>
</evidence>
<dbReference type="PROSITE" id="PS51257">
    <property type="entry name" value="PROKAR_LIPOPROTEIN"/>
    <property type="match status" value="1"/>
</dbReference>
<dbReference type="EMBL" id="CP089982">
    <property type="protein sequence ID" value="WXA92803.1"/>
    <property type="molecule type" value="Genomic_DNA"/>
</dbReference>
<dbReference type="RefSeq" id="WP_394843403.1">
    <property type="nucleotide sequence ID" value="NZ_CP089982.1"/>
</dbReference>
<protein>
    <recommendedName>
        <fullName evidence="3">Peptidase M61 catalytic domain-containing protein</fullName>
    </recommendedName>
</protein>
<reference evidence="1 2" key="1">
    <citation type="submission" date="2021-12" db="EMBL/GenBank/DDBJ databases">
        <title>Discovery of the Pendulisporaceae a myxobacterial family with distinct sporulation behavior and unique specialized metabolism.</title>
        <authorList>
            <person name="Garcia R."/>
            <person name="Popoff A."/>
            <person name="Bader C.D."/>
            <person name="Loehr J."/>
            <person name="Walesch S."/>
            <person name="Walt C."/>
            <person name="Boldt J."/>
            <person name="Bunk B."/>
            <person name="Haeckl F.J.F.P.J."/>
            <person name="Gunesch A.P."/>
            <person name="Birkelbach J."/>
            <person name="Nuebel U."/>
            <person name="Pietschmann T."/>
            <person name="Bach T."/>
            <person name="Mueller R."/>
        </authorList>
    </citation>
    <scope>NUCLEOTIDE SEQUENCE [LARGE SCALE GENOMIC DNA]</scope>
    <source>
        <strain evidence="1 2">MSr12523</strain>
    </source>
</reference>
<dbReference type="InterPro" id="IPR027268">
    <property type="entry name" value="Peptidase_M4/M1_CTD_sf"/>
</dbReference>
<evidence type="ECO:0000313" key="1">
    <source>
        <dbReference type="EMBL" id="WXA92803.1"/>
    </source>
</evidence>
<dbReference type="Gene3D" id="1.10.390.10">
    <property type="entry name" value="Neutral Protease Domain 2"/>
    <property type="match status" value="1"/>
</dbReference>
<organism evidence="1 2">
    <name type="scientific">Pendulispora brunnea</name>
    <dbReference type="NCBI Taxonomy" id="2905690"/>
    <lineage>
        <taxon>Bacteria</taxon>
        <taxon>Pseudomonadati</taxon>
        <taxon>Myxococcota</taxon>
        <taxon>Myxococcia</taxon>
        <taxon>Myxococcales</taxon>
        <taxon>Sorangiineae</taxon>
        <taxon>Pendulisporaceae</taxon>
        <taxon>Pendulispora</taxon>
    </lineage>
</organism>
<name>A0ABZ2K252_9BACT</name>
<dbReference type="Proteomes" id="UP001379533">
    <property type="component" value="Chromosome"/>
</dbReference>
<gene>
    <name evidence="1" type="ORF">LZC95_40945</name>
</gene>
<proteinExistence type="predicted"/>